<protein>
    <submittedName>
        <fullName evidence="3">GNAT family N-acetyltransferase</fullName>
    </submittedName>
</protein>
<dbReference type="EMBL" id="SDWT01000001">
    <property type="protein sequence ID" value="RYB93566.1"/>
    <property type="molecule type" value="Genomic_DNA"/>
</dbReference>
<dbReference type="Pfam" id="PF13530">
    <property type="entry name" value="SCP2_2"/>
    <property type="match status" value="1"/>
</dbReference>
<organism evidence="3 4">
    <name type="scientific">Nocardioides oleivorans</name>
    <dbReference type="NCBI Taxonomy" id="273676"/>
    <lineage>
        <taxon>Bacteria</taxon>
        <taxon>Bacillati</taxon>
        <taxon>Actinomycetota</taxon>
        <taxon>Actinomycetes</taxon>
        <taxon>Propionibacteriales</taxon>
        <taxon>Nocardioidaceae</taxon>
        <taxon>Nocardioides</taxon>
    </lineage>
</organism>
<dbReference type="SUPFAM" id="SSF55729">
    <property type="entry name" value="Acyl-CoA N-acyltransferases (Nat)"/>
    <property type="match status" value="1"/>
</dbReference>
<evidence type="ECO:0000259" key="2">
    <source>
        <dbReference type="Pfam" id="PF17668"/>
    </source>
</evidence>
<evidence type="ECO:0000313" key="3">
    <source>
        <dbReference type="EMBL" id="RYB93566.1"/>
    </source>
</evidence>
<keyword evidence="3" id="KW-0808">Transferase</keyword>
<accession>A0A4Q2RXQ1</accession>
<dbReference type="InterPro" id="IPR051554">
    <property type="entry name" value="Acetyltransferase_Eis"/>
</dbReference>
<dbReference type="Pfam" id="PF13527">
    <property type="entry name" value="Acetyltransf_9"/>
    <property type="match status" value="1"/>
</dbReference>
<dbReference type="InterPro" id="IPR016181">
    <property type="entry name" value="Acyl_CoA_acyltransferase"/>
</dbReference>
<evidence type="ECO:0000259" key="1">
    <source>
        <dbReference type="Pfam" id="PF13530"/>
    </source>
</evidence>
<dbReference type="AlphaFoldDB" id="A0A4Q2RXQ1"/>
<keyword evidence="4" id="KW-1185">Reference proteome</keyword>
<sequence length="432" mass="47748">MRRRSATPLATVLDVDYDFATLDFLDDSEDAVARRRGWIGATLRGFREPRPDDEVVKRWTTHYRADRANVTGAWLPEGEFGAGPMPVATYASFDKTLNAGRELLPLRMITDVTTSATHRRQGLLRRLLEDDLADAVARGVPMAALTASEAEIYGRWGFGPATFNQTVELDTSAGFALRPHVDPGRVEMVEPADAWPHVKAVFDAFHARQRGSVEWPAAYEDIHTGAFDFETGAPNTKIRAAVHLDPDGTVDGFVIYSWGEDYTVKVAEMITLAPAAQLSLWSFLAHTDRAKKVTFNLAHPDDPLRWALVDVDRLKLTANRHFLWLRVLDVPRALAARPWAADDSLVLEVDDAQGHAAGRFRITTRDGVADVRPTEDDPDVRTSAETLGTMYAAGVPVRQLHRAGRIDASPDAVRRLGAAADLDDEPYNLTGF</sequence>
<dbReference type="InterPro" id="IPR025559">
    <property type="entry name" value="Eis_dom"/>
</dbReference>
<proteinExistence type="predicted"/>
<dbReference type="InterPro" id="IPR041380">
    <property type="entry name" value="Acetyltransf_17"/>
</dbReference>
<dbReference type="InterPro" id="IPR036527">
    <property type="entry name" value="SCP2_sterol-bd_dom_sf"/>
</dbReference>
<reference evidence="3 4" key="1">
    <citation type="submission" date="2019-01" db="EMBL/GenBank/DDBJ databases">
        <title>Novel species of Nocardioides.</title>
        <authorList>
            <person name="Liu Q."/>
            <person name="Xin Y.-H."/>
        </authorList>
    </citation>
    <scope>NUCLEOTIDE SEQUENCE [LARGE SCALE GENOMIC DNA]</scope>
    <source>
        <strain evidence="3 4">CGMCC 4.6882</strain>
    </source>
</reference>
<gene>
    <name evidence="3" type="ORF">EUA93_03850</name>
</gene>
<dbReference type="OrthoDB" id="8399956at2"/>
<dbReference type="PANTHER" id="PTHR37817">
    <property type="entry name" value="N-ACETYLTRANSFERASE EIS"/>
    <property type="match status" value="1"/>
</dbReference>
<dbReference type="Gene3D" id="3.40.630.30">
    <property type="match status" value="2"/>
</dbReference>
<dbReference type="GO" id="GO:0030649">
    <property type="term" value="P:aminoglycoside antibiotic catabolic process"/>
    <property type="evidence" value="ECO:0007669"/>
    <property type="project" value="TreeGrafter"/>
</dbReference>
<dbReference type="Gene3D" id="3.30.1050.10">
    <property type="entry name" value="SCP2 sterol-binding domain"/>
    <property type="match status" value="1"/>
</dbReference>
<dbReference type="GO" id="GO:0034069">
    <property type="term" value="F:aminoglycoside N-acetyltransferase activity"/>
    <property type="evidence" value="ECO:0007669"/>
    <property type="project" value="TreeGrafter"/>
</dbReference>
<dbReference type="PANTHER" id="PTHR37817:SF1">
    <property type="entry name" value="N-ACETYLTRANSFERASE EIS"/>
    <property type="match status" value="1"/>
</dbReference>
<evidence type="ECO:0000313" key="4">
    <source>
        <dbReference type="Proteomes" id="UP000294071"/>
    </source>
</evidence>
<feature type="domain" description="Enhanced intracellular survival protein" evidence="1">
    <location>
        <begin position="330"/>
        <end position="427"/>
    </location>
</feature>
<dbReference type="Pfam" id="PF17668">
    <property type="entry name" value="Acetyltransf_17"/>
    <property type="match status" value="1"/>
</dbReference>
<dbReference type="SUPFAM" id="SSF55718">
    <property type="entry name" value="SCP-like"/>
    <property type="match status" value="1"/>
</dbReference>
<feature type="domain" description="Eis-like acetyltransferase" evidence="2">
    <location>
        <begin position="236"/>
        <end position="315"/>
    </location>
</feature>
<comment type="caution">
    <text evidence="3">The sequence shown here is derived from an EMBL/GenBank/DDBJ whole genome shotgun (WGS) entry which is preliminary data.</text>
</comment>
<name>A0A4Q2RXQ1_9ACTN</name>
<dbReference type="Proteomes" id="UP000294071">
    <property type="component" value="Unassembled WGS sequence"/>
</dbReference>